<organism evidence="1 2">
    <name type="scientific">Simiduia curdlanivorans</name>
    <dbReference type="NCBI Taxonomy" id="1492769"/>
    <lineage>
        <taxon>Bacteria</taxon>
        <taxon>Pseudomonadati</taxon>
        <taxon>Pseudomonadota</taxon>
        <taxon>Gammaproteobacteria</taxon>
        <taxon>Cellvibrionales</taxon>
        <taxon>Cellvibrionaceae</taxon>
        <taxon>Simiduia</taxon>
    </lineage>
</organism>
<dbReference type="Proteomes" id="UP001595840">
    <property type="component" value="Unassembled WGS sequence"/>
</dbReference>
<accession>A0ABV8V305</accession>
<dbReference type="EMBL" id="JBHSCX010000005">
    <property type="protein sequence ID" value="MFC4362271.1"/>
    <property type="molecule type" value="Genomic_DNA"/>
</dbReference>
<evidence type="ECO:0000313" key="1">
    <source>
        <dbReference type="EMBL" id="MFC4362271.1"/>
    </source>
</evidence>
<name>A0ABV8V305_9GAMM</name>
<dbReference type="InterPro" id="IPR013468">
    <property type="entry name" value="CHP02647"/>
</dbReference>
<dbReference type="Pfam" id="PF18918">
    <property type="entry name" value="DUF5669"/>
    <property type="match status" value="1"/>
</dbReference>
<dbReference type="RefSeq" id="WP_290265505.1">
    <property type="nucleotide sequence ID" value="NZ_JAUFQG010000006.1"/>
</dbReference>
<sequence length="79" mass="8489">MILTNELRDEISLLLQFDMSSAQAGLKVHSNAASAESVAAAKRLFDKGLVDHVDGGYLTALGREAAEHLHAACRKLNVK</sequence>
<keyword evidence="2" id="KW-1185">Reference proteome</keyword>
<reference evidence="2" key="1">
    <citation type="journal article" date="2019" name="Int. J. Syst. Evol. Microbiol.">
        <title>The Global Catalogue of Microorganisms (GCM) 10K type strain sequencing project: providing services to taxonomists for standard genome sequencing and annotation.</title>
        <authorList>
            <consortium name="The Broad Institute Genomics Platform"/>
            <consortium name="The Broad Institute Genome Sequencing Center for Infectious Disease"/>
            <person name="Wu L."/>
            <person name="Ma J."/>
        </authorList>
    </citation>
    <scope>NUCLEOTIDE SEQUENCE [LARGE SCALE GENOMIC DNA]</scope>
    <source>
        <strain evidence="2">CECT 8570</strain>
    </source>
</reference>
<comment type="caution">
    <text evidence="1">The sequence shown here is derived from an EMBL/GenBank/DDBJ whole genome shotgun (WGS) entry which is preliminary data.</text>
</comment>
<dbReference type="NCBIfam" id="TIGR02647">
    <property type="entry name" value="DNA"/>
    <property type="match status" value="1"/>
</dbReference>
<gene>
    <name evidence="1" type="ORF">ACFOX3_08155</name>
</gene>
<evidence type="ECO:0000313" key="2">
    <source>
        <dbReference type="Proteomes" id="UP001595840"/>
    </source>
</evidence>
<protein>
    <submittedName>
        <fullName evidence="1">TIGR02647 family protein</fullName>
    </submittedName>
</protein>
<proteinExistence type="predicted"/>